<dbReference type="GO" id="GO:0047837">
    <property type="term" value="F:D-xylose 1-dehydrogenase (NADP+) activity"/>
    <property type="evidence" value="ECO:0007669"/>
    <property type="project" value="UniProtKB-EC"/>
</dbReference>
<dbReference type="Gene3D" id="3.40.50.720">
    <property type="entry name" value="NAD(P)-binding Rossmann-like Domain"/>
    <property type="match status" value="1"/>
</dbReference>
<evidence type="ECO:0000256" key="8">
    <source>
        <dbReference type="ARBA" id="ARBA00043025"/>
    </source>
</evidence>
<proteinExistence type="inferred from homology"/>
<evidence type="ECO:0000256" key="6">
    <source>
        <dbReference type="ARBA" id="ARBA00042926"/>
    </source>
</evidence>
<evidence type="ECO:0000256" key="10">
    <source>
        <dbReference type="ARBA" id="ARBA00049233"/>
    </source>
</evidence>
<comment type="catalytic activity">
    <reaction evidence="9">
        <text>(1R,2R)-1,2-dihydrobenzene-1,2-diol + NADP(+) = catechol + NADPH + H(+)</text>
        <dbReference type="Rhea" id="RHEA:16729"/>
        <dbReference type="ChEBI" id="CHEBI:10702"/>
        <dbReference type="ChEBI" id="CHEBI:15378"/>
        <dbReference type="ChEBI" id="CHEBI:18135"/>
        <dbReference type="ChEBI" id="CHEBI:57783"/>
        <dbReference type="ChEBI" id="CHEBI:58349"/>
        <dbReference type="EC" id="1.3.1.20"/>
    </reaction>
</comment>
<dbReference type="InterPro" id="IPR050984">
    <property type="entry name" value="Gfo/Idh/MocA_domain"/>
</dbReference>
<accession>A0A915D5V4</accession>
<dbReference type="InterPro" id="IPR000683">
    <property type="entry name" value="Gfo/Idh/MocA-like_OxRdtase_N"/>
</dbReference>
<comment type="catalytic activity">
    <reaction evidence="10">
        <text>D-xylose + NADP(+) = D-xylono-1,5-lactone + NADPH + H(+)</text>
        <dbReference type="Rhea" id="RHEA:22000"/>
        <dbReference type="ChEBI" id="CHEBI:15378"/>
        <dbReference type="ChEBI" id="CHEBI:15867"/>
        <dbReference type="ChEBI" id="CHEBI:53455"/>
        <dbReference type="ChEBI" id="CHEBI:57783"/>
        <dbReference type="ChEBI" id="CHEBI:58349"/>
        <dbReference type="EC" id="1.1.1.179"/>
    </reaction>
</comment>
<evidence type="ECO:0000256" key="1">
    <source>
        <dbReference type="ARBA" id="ARBA00010928"/>
    </source>
</evidence>
<comment type="similarity">
    <text evidence="1">Belongs to the Gfo/Idh/MocA family.</text>
</comment>
<dbReference type="Pfam" id="PF22725">
    <property type="entry name" value="GFO_IDH_MocA_C3"/>
    <property type="match status" value="1"/>
</dbReference>
<evidence type="ECO:0000256" key="9">
    <source>
        <dbReference type="ARBA" id="ARBA00047423"/>
    </source>
</evidence>
<dbReference type="WBParaSite" id="jg15694">
    <property type="protein sequence ID" value="jg15694"/>
    <property type="gene ID" value="jg15694"/>
</dbReference>
<evidence type="ECO:0000313" key="13">
    <source>
        <dbReference type="Proteomes" id="UP000887574"/>
    </source>
</evidence>
<evidence type="ECO:0000313" key="14">
    <source>
        <dbReference type="WBParaSite" id="jg15694"/>
    </source>
</evidence>
<feature type="domain" description="Gfo/Idh/MocA-like oxidoreductase N-terminal" evidence="11">
    <location>
        <begin position="11"/>
        <end position="133"/>
    </location>
</feature>
<evidence type="ECO:0000256" key="7">
    <source>
        <dbReference type="ARBA" id="ARBA00042988"/>
    </source>
</evidence>
<evidence type="ECO:0000256" key="2">
    <source>
        <dbReference type="ARBA" id="ARBA00023002"/>
    </source>
</evidence>
<evidence type="ECO:0000256" key="3">
    <source>
        <dbReference type="ARBA" id="ARBA00038853"/>
    </source>
</evidence>
<evidence type="ECO:0000256" key="5">
    <source>
        <dbReference type="ARBA" id="ARBA00040603"/>
    </source>
</evidence>
<dbReference type="GO" id="GO:0000166">
    <property type="term" value="F:nucleotide binding"/>
    <property type="evidence" value="ECO:0007669"/>
    <property type="project" value="InterPro"/>
</dbReference>
<dbReference type="GO" id="GO:0047115">
    <property type="term" value="F:trans-1,2-dihydrobenzene-1,2-diol dehydrogenase activity"/>
    <property type="evidence" value="ECO:0007669"/>
    <property type="project" value="UniProtKB-EC"/>
</dbReference>
<dbReference type="SUPFAM" id="SSF51735">
    <property type="entry name" value="NAD(P)-binding Rossmann-fold domains"/>
    <property type="match status" value="1"/>
</dbReference>
<feature type="domain" description="GFO/IDH/MocA-like oxidoreductase" evidence="12">
    <location>
        <begin position="201"/>
        <end position="280"/>
    </location>
</feature>
<evidence type="ECO:0000259" key="11">
    <source>
        <dbReference type="Pfam" id="PF01408"/>
    </source>
</evidence>
<dbReference type="AlphaFoldDB" id="A0A915D5V4"/>
<dbReference type="EC" id="1.3.1.20" evidence="3"/>
<dbReference type="SUPFAM" id="SSF55347">
    <property type="entry name" value="Glyceraldehyde-3-phosphate dehydrogenase-like, C-terminal domain"/>
    <property type="match status" value="1"/>
</dbReference>
<dbReference type="Gene3D" id="3.30.360.10">
    <property type="entry name" value="Dihydrodipicolinate Reductase, domain 2"/>
    <property type="match status" value="1"/>
</dbReference>
<dbReference type="EC" id="1.1.1.179" evidence="4"/>
<dbReference type="InterPro" id="IPR036291">
    <property type="entry name" value="NAD(P)-bd_dom_sf"/>
</dbReference>
<dbReference type="PANTHER" id="PTHR22604">
    <property type="entry name" value="OXIDOREDUCTASES"/>
    <property type="match status" value="1"/>
</dbReference>
<keyword evidence="2" id="KW-0560">Oxidoreductase</keyword>
<sequence length="342" mass="38451">MTDPDHPDGPLRWVILGCGTISSNFVKALSIADRCHQVTCIASTSLEKQRISSTNSICPLSQGIWGLQTGYPRRIDDVVYIGLVASEHKPMAIFAMEHGKHVLCEKPLGLDVEETKRIIDAAREHKRFLMEGYWSRFFPAWQSLRSHLSEIGQIQFVQCNMCFNRKTDHDLSRPISTTDLNKTTDLPSMSHISSNAQLPGQTKDRILFSGGCYTVMFALWIFQQEMPEKITAVGQLDEEGNDLWGNVTLEFSGNRVANLFYSGIVNSLNSALVAGTNGCFKLPDRFWCSTELVEKFGSNPHLDNSQVHKFPIAKESKGLLTRMEMHTTWKQTMCMTALNKAD</sequence>
<name>A0A915D5V4_9BILA</name>
<dbReference type="InterPro" id="IPR055170">
    <property type="entry name" value="GFO_IDH_MocA-like_dom"/>
</dbReference>
<organism evidence="13 14">
    <name type="scientific">Ditylenchus dipsaci</name>
    <dbReference type="NCBI Taxonomy" id="166011"/>
    <lineage>
        <taxon>Eukaryota</taxon>
        <taxon>Metazoa</taxon>
        <taxon>Ecdysozoa</taxon>
        <taxon>Nematoda</taxon>
        <taxon>Chromadorea</taxon>
        <taxon>Rhabditida</taxon>
        <taxon>Tylenchina</taxon>
        <taxon>Tylenchomorpha</taxon>
        <taxon>Sphaerularioidea</taxon>
        <taxon>Anguinidae</taxon>
        <taxon>Anguininae</taxon>
        <taxon>Ditylenchus</taxon>
    </lineage>
</organism>
<evidence type="ECO:0000259" key="12">
    <source>
        <dbReference type="Pfam" id="PF22725"/>
    </source>
</evidence>
<keyword evidence="13" id="KW-1185">Reference proteome</keyword>
<dbReference type="PANTHER" id="PTHR22604:SF105">
    <property type="entry name" value="TRANS-1,2-DIHYDROBENZENE-1,2-DIOL DEHYDROGENASE"/>
    <property type="match status" value="1"/>
</dbReference>
<dbReference type="Proteomes" id="UP000887574">
    <property type="component" value="Unplaced"/>
</dbReference>
<dbReference type="Pfam" id="PF01408">
    <property type="entry name" value="GFO_IDH_MocA"/>
    <property type="match status" value="1"/>
</dbReference>
<reference evidence="14" key="1">
    <citation type="submission" date="2022-11" db="UniProtKB">
        <authorList>
            <consortium name="WormBaseParasite"/>
        </authorList>
    </citation>
    <scope>IDENTIFICATION</scope>
</reference>
<protein>
    <recommendedName>
        <fullName evidence="5">Trans-1,2-dihydrobenzene-1,2-diol dehydrogenase</fullName>
        <ecNumber evidence="4">1.1.1.179</ecNumber>
        <ecNumber evidence="3">1.3.1.20</ecNumber>
    </recommendedName>
    <alternativeName>
        <fullName evidence="8">D-xylose 1-dehydrogenase</fullName>
    </alternativeName>
    <alternativeName>
        <fullName evidence="7">D-xylose-NADP dehydrogenase</fullName>
    </alternativeName>
    <alternativeName>
        <fullName evidence="6">Dimeric dihydrodiol dehydrogenase</fullName>
    </alternativeName>
</protein>
<evidence type="ECO:0000256" key="4">
    <source>
        <dbReference type="ARBA" id="ARBA00038984"/>
    </source>
</evidence>